<dbReference type="EMBL" id="MU150241">
    <property type="protein sequence ID" value="KAF9466474.1"/>
    <property type="molecule type" value="Genomic_DNA"/>
</dbReference>
<accession>A0A9P5YC01</accession>
<dbReference type="AlphaFoldDB" id="A0A9P5YC01"/>
<proteinExistence type="predicted"/>
<gene>
    <name evidence="2" type="ORF">BDZ94DRAFT_169829</name>
</gene>
<evidence type="ECO:0000256" key="1">
    <source>
        <dbReference type="SAM" id="Phobius"/>
    </source>
</evidence>
<organism evidence="2 3">
    <name type="scientific">Collybia nuda</name>
    <dbReference type="NCBI Taxonomy" id="64659"/>
    <lineage>
        <taxon>Eukaryota</taxon>
        <taxon>Fungi</taxon>
        <taxon>Dikarya</taxon>
        <taxon>Basidiomycota</taxon>
        <taxon>Agaricomycotina</taxon>
        <taxon>Agaricomycetes</taxon>
        <taxon>Agaricomycetidae</taxon>
        <taxon>Agaricales</taxon>
        <taxon>Tricholomatineae</taxon>
        <taxon>Clitocybaceae</taxon>
        <taxon>Collybia</taxon>
    </lineage>
</organism>
<keyword evidence="1" id="KW-0472">Membrane</keyword>
<name>A0A9P5YC01_9AGAR</name>
<reference evidence="2" key="1">
    <citation type="submission" date="2020-11" db="EMBL/GenBank/DDBJ databases">
        <authorList>
            <consortium name="DOE Joint Genome Institute"/>
            <person name="Ahrendt S."/>
            <person name="Riley R."/>
            <person name="Andreopoulos W."/>
            <person name="Labutti K."/>
            <person name="Pangilinan J."/>
            <person name="Ruiz-Duenas F.J."/>
            <person name="Barrasa J.M."/>
            <person name="Sanchez-Garcia M."/>
            <person name="Camarero S."/>
            <person name="Miyauchi S."/>
            <person name="Serrano A."/>
            <person name="Linde D."/>
            <person name="Babiker R."/>
            <person name="Drula E."/>
            <person name="Ayuso-Fernandez I."/>
            <person name="Pacheco R."/>
            <person name="Padilla G."/>
            <person name="Ferreira P."/>
            <person name="Barriuso J."/>
            <person name="Kellner H."/>
            <person name="Castanera R."/>
            <person name="Alfaro M."/>
            <person name="Ramirez L."/>
            <person name="Pisabarro A.G."/>
            <person name="Kuo A."/>
            <person name="Tritt A."/>
            <person name="Lipzen A."/>
            <person name="He G."/>
            <person name="Yan M."/>
            <person name="Ng V."/>
            <person name="Cullen D."/>
            <person name="Martin F."/>
            <person name="Rosso M.-N."/>
            <person name="Henrissat B."/>
            <person name="Hibbett D."/>
            <person name="Martinez A.T."/>
            <person name="Grigoriev I.V."/>
        </authorList>
    </citation>
    <scope>NUCLEOTIDE SEQUENCE</scope>
    <source>
        <strain evidence="2">CBS 247.69</strain>
    </source>
</reference>
<evidence type="ECO:0000313" key="3">
    <source>
        <dbReference type="Proteomes" id="UP000807353"/>
    </source>
</evidence>
<evidence type="ECO:0000313" key="2">
    <source>
        <dbReference type="EMBL" id="KAF9466474.1"/>
    </source>
</evidence>
<feature type="transmembrane region" description="Helical" evidence="1">
    <location>
        <begin position="178"/>
        <end position="199"/>
    </location>
</feature>
<keyword evidence="1" id="KW-1133">Transmembrane helix</keyword>
<feature type="transmembrane region" description="Helical" evidence="1">
    <location>
        <begin position="63"/>
        <end position="84"/>
    </location>
</feature>
<keyword evidence="3" id="KW-1185">Reference proteome</keyword>
<dbReference type="OrthoDB" id="10512748at2759"/>
<protein>
    <submittedName>
        <fullName evidence="2">Uncharacterized protein</fullName>
    </submittedName>
</protein>
<sequence length="273" mass="29468">MDTKMRQYSQYENQPVAQNPMLISSQIYNPTDVCTKDRIRYAPCMNTLISHLNYQVKHQAHLAIAKALLAPIAAMICILLGQILQRTASASKEEYQASLLKSLLAGFVGGQCLVGSVIVLNVVFDTGPTPGKLWHRHVTFTSMFIIFLAAGAAGPLGAKIINAEGDPSTSILDPRHALYSSSLGAGLIFWILLIVKALLLTHRKLDALDTYNSTNTMCDWCSHSCTDYDCNCCRGCTDCSCCNNQCCDCCDCCKGCGGCGGCGGCDCNCNCNC</sequence>
<dbReference type="Proteomes" id="UP000807353">
    <property type="component" value="Unassembled WGS sequence"/>
</dbReference>
<feature type="transmembrane region" description="Helical" evidence="1">
    <location>
        <begin position="104"/>
        <end position="124"/>
    </location>
</feature>
<comment type="caution">
    <text evidence="2">The sequence shown here is derived from an EMBL/GenBank/DDBJ whole genome shotgun (WGS) entry which is preliminary data.</text>
</comment>
<feature type="transmembrane region" description="Helical" evidence="1">
    <location>
        <begin position="136"/>
        <end position="158"/>
    </location>
</feature>
<keyword evidence="1" id="KW-0812">Transmembrane</keyword>